<evidence type="ECO:0000313" key="4">
    <source>
        <dbReference type="Proteomes" id="UP000274756"/>
    </source>
</evidence>
<evidence type="ECO:0000313" key="5">
    <source>
        <dbReference type="WBParaSite" id="DME_0000845101-mRNA-1"/>
    </source>
</evidence>
<feature type="compositionally biased region" description="Low complexity" evidence="1">
    <location>
        <begin position="62"/>
        <end position="75"/>
    </location>
</feature>
<protein>
    <submittedName>
        <fullName evidence="2 5">Uncharacterized protein</fullName>
    </submittedName>
</protein>
<dbReference type="WBParaSite" id="DME_0000845101-mRNA-1">
    <property type="protein sequence ID" value="DME_0000845101-mRNA-1"/>
    <property type="gene ID" value="DME_0000845101"/>
</dbReference>
<accession>A0A0N4UL04</accession>
<dbReference type="AlphaFoldDB" id="A0A0N4UL04"/>
<gene>
    <name evidence="2" type="ORF">DME_LOCUS2426</name>
</gene>
<feature type="region of interest" description="Disordered" evidence="1">
    <location>
        <begin position="47"/>
        <end position="117"/>
    </location>
</feature>
<evidence type="ECO:0000313" key="3">
    <source>
        <dbReference type="Proteomes" id="UP000038040"/>
    </source>
</evidence>
<dbReference type="STRING" id="318479.A0A0N4UL04"/>
<keyword evidence="4" id="KW-1185">Reference proteome</keyword>
<dbReference type="Proteomes" id="UP000038040">
    <property type="component" value="Unplaced"/>
</dbReference>
<name>A0A0N4UL04_DRAME</name>
<dbReference type="Proteomes" id="UP000274756">
    <property type="component" value="Unassembled WGS sequence"/>
</dbReference>
<sequence length="117" mass="12496">MSIGGGILARTNNRLSQTNSTTTATTTTLNCRSGIAAALTETIINETEFPSLGVRSSPSFNTSVPTTSYSSSPISHNQAYNRDIYNAIQRPPYDQSDNDSSFSNTGLADCKRLPNNG</sequence>
<evidence type="ECO:0000256" key="1">
    <source>
        <dbReference type="SAM" id="MobiDB-lite"/>
    </source>
</evidence>
<proteinExistence type="predicted"/>
<organism evidence="3 5">
    <name type="scientific">Dracunculus medinensis</name>
    <name type="common">Guinea worm</name>
    <dbReference type="NCBI Taxonomy" id="318479"/>
    <lineage>
        <taxon>Eukaryota</taxon>
        <taxon>Metazoa</taxon>
        <taxon>Ecdysozoa</taxon>
        <taxon>Nematoda</taxon>
        <taxon>Chromadorea</taxon>
        <taxon>Rhabditida</taxon>
        <taxon>Spirurina</taxon>
        <taxon>Dracunculoidea</taxon>
        <taxon>Dracunculidae</taxon>
        <taxon>Dracunculus</taxon>
    </lineage>
</organism>
<dbReference type="OrthoDB" id="25391at2759"/>
<dbReference type="EMBL" id="UYYG01000060">
    <property type="protein sequence ID" value="VDN52453.1"/>
    <property type="molecule type" value="Genomic_DNA"/>
</dbReference>
<feature type="region of interest" description="Disordered" evidence="1">
    <location>
        <begin position="1"/>
        <end position="24"/>
    </location>
</feature>
<reference evidence="2 4" key="2">
    <citation type="submission" date="2018-11" db="EMBL/GenBank/DDBJ databases">
        <authorList>
            <consortium name="Pathogen Informatics"/>
        </authorList>
    </citation>
    <scope>NUCLEOTIDE SEQUENCE [LARGE SCALE GENOMIC DNA]</scope>
</reference>
<evidence type="ECO:0000313" key="2">
    <source>
        <dbReference type="EMBL" id="VDN52453.1"/>
    </source>
</evidence>
<reference evidence="5" key="1">
    <citation type="submission" date="2017-02" db="UniProtKB">
        <authorList>
            <consortium name="WormBaseParasite"/>
        </authorList>
    </citation>
    <scope>IDENTIFICATION</scope>
</reference>